<reference evidence="12 13" key="1">
    <citation type="journal article" date="2013" name="Genome Announc.">
        <title>Draft Genome Sequence of the Cellulolytic Bacterium Clostridium papyrosolvens C7 (ATCC 700395).</title>
        <authorList>
            <person name="Zepeda V."/>
            <person name="Dassa B."/>
            <person name="Borovok I."/>
            <person name="Lamed R."/>
            <person name="Bayer E.A."/>
            <person name="Cate J.H."/>
        </authorList>
    </citation>
    <scope>NUCLEOTIDE SEQUENCE [LARGE SCALE GENOMIC DNA]</scope>
    <source>
        <strain evidence="12 13">C7</strain>
    </source>
</reference>
<evidence type="ECO:0000256" key="3">
    <source>
        <dbReference type="ARBA" id="ARBA00022475"/>
    </source>
</evidence>
<dbReference type="InterPro" id="IPR027417">
    <property type="entry name" value="P-loop_NTPase"/>
</dbReference>
<feature type="transmembrane region" description="Helical" evidence="9">
    <location>
        <begin position="21"/>
        <end position="45"/>
    </location>
</feature>
<feature type="transmembrane region" description="Helical" evidence="9">
    <location>
        <begin position="279"/>
        <end position="304"/>
    </location>
</feature>
<dbReference type="AlphaFoldDB" id="U4QXS0"/>
<protein>
    <recommendedName>
        <fullName evidence="14">ABC transporter</fullName>
    </recommendedName>
</protein>
<dbReference type="GO" id="GO:0005886">
    <property type="term" value="C:plasma membrane"/>
    <property type="evidence" value="ECO:0007669"/>
    <property type="project" value="UniProtKB-SubCell"/>
</dbReference>
<dbReference type="SUPFAM" id="SSF52540">
    <property type="entry name" value="P-loop containing nucleoside triphosphate hydrolases"/>
    <property type="match status" value="1"/>
</dbReference>
<evidence type="ECO:0000256" key="8">
    <source>
        <dbReference type="ARBA" id="ARBA00023136"/>
    </source>
</evidence>
<dbReference type="EMBL" id="ATAY01000098">
    <property type="protein sequence ID" value="EPR07707.1"/>
    <property type="molecule type" value="Genomic_DNA"/>
</dbReference>
<dbReference type="PANTHER" id="PTHR43394">
    <property type="entry name" value="ATP-DEPENDENT PERMEASE MDL1, MITOCHONDRIAL"/>
    <property type="match status" value="1"/>
</dbReference>
<evidence type="ECO:0000259" key="10">
    <source>
        <dbReference type="PROSITE" id="PS50893"/>
    </source>
</evidence>
<dbReference type="SUPFAM" id="SSF90123">
    <property type="entry name" value="ABC transporter transmembrane region"/>
    <property type="match status" value="1"/>
</dbReference>
<dbReference type="Pfam" id="PF00664">
    <property type="entry name" value="ABC_membrane"/>
    <property type="match status" value="1"/>
</dbReference>
<keyword evidence="7 9" id="KW-1133">Transmembrane helix</keyword>
<dbReference type="InterPro" id="IPR011527">
    <property type="entry name" value="ABC1_TM_dom"/>
</dbReference>
<dbReference type="InterPro" id="IPR017871">
    <property type="entry name" value="ABC_transporter-like_CS"/>
</dbReference>
<evidence type="ECO:0000313" key="12">
    <source>
        <dbReference type="EMBL" id="EPR07707.1"/>
    </source>
</evidence>
<dbReference type="RefSeq" id="WP_020817242.1">
    <property type="nucleotide sequence ID" value="NZ_ATAY01000098.1"/>
</dbReference>
<dbReference type="PROSITE" id="PS50893">
    <property type="entry name" value="ABC_TRANSPORTER_2"/>
    <property type="match status" value="1"/>
</dbReference>
<proteinExistence type="predicted"/>
<dbReference type="InterPro" id="IPR036640">
    <property type="entry name" value="ABC1_TM_sf"/>
</dbReference>
<dbReference type="STRING" id="1330534.L323_19450"/>
<keyword evidence="2" id="KW-0813">Transport</keyword>
<keyword evidence="6" id="KW-0067">ATP-binding</keyword>
<dbReference type="Pfam" id="PF00005">
    <property type="entry name" value="ABC_tran"/>
    <property type="match status" value="1"/>
</dbReference>
<gene>
    <name evidence="12" type="ORF">L323_19450</name>
</gene>
<evidence type="ECO:0000256" key="7">
    <source>
        <dbReference type="ARBA" id="ARBA00022989"/>
    </source>
</evidence>
<keyword evidence="8 9" id="KW-0472">Membrane</keyword>
<dbReference type="PROSITE" id="PS00211">
    <property type="entry name" value="ABC_TRANSPORTER_1"/>
    <property type="match status" value="1"/>
</dbReference>
<evidence type="ECO:0000256" key="2">
    <source>
        <dbReference type="ARBA" id="ARBA00022448"/>
    </source>
</evidence>
<accession>U4QXS0</accession>
<dbReference type="Gene3D" id="1.20.1560.10">
    <property type="entry name" value="ABC transporter type 1, transmembrane domain"/>
    <property type="match status" value="1"/>
</dbReference>
<dbReference type="InterPro" id="IPR039421">
    <property type="entry name" value="Type_1_exporter"/>
</dbReference>
<comment type="subcellular location">
    <subcellularLocation>
        <location evidence="1">Cell membrane</location>
        <topology evidence="1">Multi-pass membrane protein</topology>
    </subcellularLocation>
</comment>
<dbReference type="Gene3D" id="3.40.50.300">
    <property type="entry name" value="P-loop containing nucleotide triphosphate hydrolases"/>
    <property type="match status" value="1"/>
</dbReference>
<feature type="transmembrane region" description="Helical" evidence="9">
    <location>
        <begin position="255"/>
        <end position="273"/>
    </location>
</feature>
<dbReference type="SMART" id="SM00382">
    <property type="entry name" value="AAA"/>
    <property type="match status" value="1"/>
</dbReference>
<evidence type="ECO:0000256" key="5">
    <source>
        <dbReference type="ARBA" id="ARBA00022741"/>
    </source>
</evidence>
<dbReference type="PROSITE" id="PS50929">
    <property type="entry name" value="ABC_TM1F"/>
    <property type="match status" value="1"/>
</dbReference>
<feature type="domain" description="ABC transporter" evidence="10">
    <location>
        <begin position="345"/>
        <end position="571"/>
    </location>
</feature>
<dbReference type="PANTHER" id="PTHR43394:SF1">
    <property type="entry name" value="ATP-BINDING CASSETTE SUB-FAMILY B MEMBER 10, MITOCHONDRIAL"/>
    <property type="match status" value="1"/>
</dbReference>
<evidence type="ECO:0000256" key="6">
    <source>
        <dbReference type="ARBA" id="ARBA00022840"/>
    </source>
</evidence>
<keyword evidence="3" id="KW-1003">Cell membrane</keyword>
<evidence type="ECO:0000256" key="9">
    <source>
        <dbReference type="SAM" id="Phobius"/>
    </source>
</evidence>
<dbReference type="InterPro" id="IPR003439">
    <property type="entry name" value="ABC_transporter-like_ATP-bd"/>
</dbReference>
<dbReference type="OrthoDB" id="9762778at2"/>
<sequence length="572" mass="65039">MLFSKDTNNILKRILKLLRPYIKKISIIFVCIIASAGISMLFPLLSKQVMDRGLLKSNFGIVVKFSLFTFALVLIDQAIGLLETKYFSYLNSMFQYSLQKAAFKHLLKLKLQYFNSTNFSEIMGNIGMDVGNISRICDKGTFIIVSQIFRIIGGLVGLLLIDWKLTIVVIFVVPIRYFTVKFLAKKRKSMFKEFLEYNREYSSWYGDTITGIKEIKLLGIDRIKIGEFIKKQKNIVKMNIKLAFLDKFNEYSESIVFQGINCMLYILGAYIVFQNGVTIGGLFAFLTYSAYVIGPISAILNIGYNFSNIIPSAKRYFEFIDMETETEEKTKNLVRLDASKIKGKIKFSNVRFSYREDEQILNNINLEINPGEKIAIIGANGSGKSTFINLLLRFYKPDNGKIELDGTDVSSINLKDYRSLISVVSQDLYLFDTSIEGNISIGLKKDEANIKRAAKRSGAYEFIKDMPLKYKSEVGRNGSKLSGGQRQKIAVARAFAREAKILILDEATANYDVESEMYLNQLLTRDFNDKTVLIISHKPDILTKVDRILVVDNGSIHQFDNYNDFLVMNGAV</sequence>
<feature type="domain" description="ABC transmembrane type-1" evidence="11">
    <location>
        <begin position="27"/>
        <end position="308"/>
    </location>
</feature>
<dbReference type="Proteomes" id="UP000016860">
    <property type="component" value="Unassembled WGS sequence"/>
</dbReference>
<comment type="caution">
    <text evidence="12">The sequence shown here is derived from an EMBL/GenBank/DDBJ whole genome shotgun (WGS) entry which is preliminary data.</text>
</comment>
<dbReference type="FunFam" id="3.40.50.300:FF:000221">
    <property type="entry name" value="Multidrug ABC transporter ATP-binding protein"/>
    <property type="match status" value="1"/>
</dbReference>
<name>U4QXS0_9FIRM</name>
<evidence type="ECO:0000256" key="1">
    <source>
        <dbReference type="ARBA" id="ARBA00004651"/>
    </source>
</evidence>
<dbReference type="GO" id="GO:0015421">
    <property type="term" value="F:ABC-type oligopeptide transporter activity"/>
    <property type="evidence" value="ECO:0007669"/>
    <property type="project" value="TreeGrafter"/>
</dbReference>
<organism evidence="12 13">
    <name type="scientific">Ruminiclostridium papyrosolvens C7</name>
    <dbReference type="NCBI Taxonomy" id="1330534"/>
    <lineage>
        <taxon>Bacteria</taxon>
        <taxon>Bacillati</taxon>
        <taxon>Bacillota</taxon>
        <taxon>Clostridia</taxon>
        <taxon>Eubacteriales</taxon>
        <taxon>Oscillospiraceae</taxon>
        <taxon>Ruminiclostridium</taxon>
    </lineage>
</organism>
<keyword evidence="5" id="KW-0547">Nucleotide-binding</keyword>
<dbReference type="PATRIC" id="fig|1330534.3.peg.3857"/>
<dbReference type="InterPro" id="IPR003593">
    <property type="entry name" value="AAA+_ATPase"/>
</dbReference>
<evidence type="ECO:0000256" key="4">
    <source>
        <dbReference type="ARBA" id="ARBA00022692"/>
    </source>
</evidence>
<keyword evidence="4 9" id="KW-0812">Transmembrane</keyword>
<feature type="transmembrane region" description="Helical" evidence="9">
    <location>
        <begin position="57"/>
        <end position="75"/>
    </location>
</feature>
<dbReference type="CDD" id="cd07346">
    <property type="entry name" value="ABC_6TM_exporters"/>
    <property type="match status" value="1"/>
</dbReference>
<evidence type="ECO:0000259" key="11">
    <source>
        <dbReference type="PROSITE" id="PS50929"/>
    </source>
</evidence>
<dbReference type="GO" id="GO:0016887">
    <property type="term" value="F:ATP hydrolysis activity"/>
    <property type="evidence" value="ECO:0007669"/>
    <property type="project" value="InterPro"/>
</dbReference>
<evidence type="ECO:0008006" key="14">
    <source>
        <dbReference type="Google" id="ProtNLM"/>
    </source>
</evidence>
<evidence type="ECO:0000313" key="13">
    <source>
        <dbReference type="Proteomes" id="UP000016860"/>
    </source>
</evidence>
<dbReference type="GO" id="GO:0005524">
    <property type="term" value="F:ATP binding"/>
    <property type="evidence" value="ECO:0007669"/>
    <property type="project" value="UniProtKB-KW"/>
</dbReference>